<dbReference type="CDD" id="cd17546">
    <property type="entry name" value="REC_hyHK_CKI1_RcsC-like"/>
    <property type="match status" value="1"/>
</dbReference>
<dbReference type="SMART" id="SM00448">
    <property type="entry name" value="REC"/>
    <property type="match status" value="1"/>
</dbReference>
<evidence type="ECO:0000256" key="1">
    <source>
        <dbReference type="ARBA" id="ARBA00022553"/>
    </source>
</evidence>
<name>A0A084Y524_9PROT</name>
<sequence length="211" mass="23372">MVDNDADNRRLLARLLVPLGFEIREAEDGQQAIAVWQEWRPQLIWMDIRMPGMDGREATQRIKSLPHGQETRIIALTASSFEEERAEIVAAGCDDFLRKPFHEPDLLAMIERHLEVRYRRGEDATTVAAPVLTTEEMATALRAIPGETLRQLEEAAIRGDMVAIADSVGDIRAVDPALAAALRRLTDDFDYGSVAGLAAQALATATTHEEN</sequence>
<protein>
    <submittedName>
        <fullName evidence="5">Chemotaxis protein CheY</fullName>
    </submittedName>
</protein>
<reference evidence="5 6" key="1">
    <citation type="submission" date="2014-07" db="EMBL/GenBank/DDBJ databases">
        <title>Expanding our view of genomic diversity in Candidatus Accumulibacter clades.</title>
        <authorList>
            <person name="Skennerton C.T."/>
            <person name="Barr J.J."/>
            <person name="Slater F.R."/>
            <person name="Bond P.L."/>
            <person name="Tyson G.W."/>
        </authorList>
    </citation>
    <scope>NUCLEOTIDE SEQUENCE [LARGE SCALE GENOMIC DNA]</scope>
    <source>
        <strain evidence="6">SK-01</strain>
    </source>
</reference>
<organism evidence="5 6">
    <name type="scientific">Candidatus Accumulibacter vicinus</name>
    <dbReference type="NCBI Taxonomy" id="2954382"/>
    <lineage>
        <taxon>Bacteria</taxon>
        <taxon>Pseudomonadati</taxon>
        <taxon>Pseudomonadota</taxon>
        <taxon>Betaproteobacteria</taxon>
        <taxon>Candidatus Accumulibacter</taxon>
    </lineage>
</organism>
<dbReference type="Proteomes" id="UP000019812">
    <property type="component" value="Unassembled WGS sequence"/>
</dbReference>
<comment type="caution">
    <text evidence="5">The sequence shown here is derived from an EMBL/GenBank/DDBJ whole genome shotgun (WGS) entry which is preliminary data.</text>
</comment>
<dbReference type="InterPro" id="IPR011006">
    <property type="entry name" value="CheY-like_superfamily"/>
</dbReference>
<evidence type="ECO:0000313" key="6">
    <source>
        <dbReference type="Proteomes" id="UP000019812"/>
    </source>
</evidence>
<dbReference type="GO" id="GO:0000160">
    <property type="term" value="P:phosphorelay signal transduction system"/>
    <property type="evidence" value="ECO:0007669"/>
    <property type="project" value="UniProtKB-KW"/>
</dbReference>
<dbReference type="STRING" id="1457154.CAPSK01_000531"/>
<evidence type="ECO:0000259" key="4">
    <source>
        <dbReference type="PROSITE" id="PS50110"/>
    </source>
</evidence>
<dbReference type="PANTHER" id="PTHR45339">
    <property type="entry name" value="HYBRID SIGNAL TRANSDUCTION HISTIDINE KINASE J"/>
    <property type="match status" value="1"/>
</dbReference>
<accession>A0A084Y524</accession>
<proteinExistence type="predicted"/>
<feature type="domain" description="Response regulatory" evidence="4">
    <location>
        <begin position="1"/>
        <end position="114"/>
    </location>
</feature>
<dbReference type="Gene3D" id="3.40.50.2300">
    <property type="match status" value="1"/>
</dbReference>
<keyword evidence="1 3" id="KW-0597">Phosphoprotein</keyword>
<dbReference type="PROSITE" id="PS50110">
    <property type="entry name" value="RESPONSE_REGULATORY"/>
    <property type="match status" value="1"/>
</dbReference>
<dbReference type="EMBL" id="JDSS02000007">
    <property type="protein sequence ID" value="KFB69818.1"/>
    <property type="molecule type" value="Genomic_DNA"/>
</dbReference>
<dbReference type="Pfam" id="PF00072">
    <property type="entry name" value="Response_reg"/>
    <property type="match status" value="1"/>
</dbReference>
<dbReference type="SUPFAM" id="SSF52172">
    <property type="entry name" value="CheY-like"/>
    <property type="match status" value="1"/>
</dbReference>
<evidence type="ECO:0000256" key="2">
    <source>
        <dbReference type="ARBA" id="ARBA00023012"/>
    </source>
</evidence>
<dbReference type="InterPro" id="IPR001789">
    <property type="entry name" value="Sig_transdc_resp-reg_receiver"/>
</dbReference>
<feature type="modified residue" description="4-aspartylphosphate" evidence="3">
    <location>
        <position position="47"/>
    </location>
</feature>
<gene>
    <name evidence="5" type="primary">cheY_2</name>
    <name evidence="5" type="ORF">CAPSK01_000531</name>
</gene>
<dbReference type="PANTHER" id="PTHR45339:SF1">
    <property type="entry name" value="HYBRID SIGNAL TRANSDUCTION HISTIDINE KINASE J"/>
    <property type="match status" value="1"/>
</dbReference>
<evidence type="ECO:0000256" key="3">
    <source>
        <dbReference type="PROSITE-ProRule" id="PRU00169"/>
    </source>
</evidence>
<dbReference type="AlphaFoldDB" id="A0A084Y524"/>
<keyword evidence="2" id="KW-0902">Two-component regulatory system</keyword>
<evidence type="ECO:0000313" key="5">
    <source>
        <dbReference type="EMBL" id="KFB69818.1"/>
    </source>
</evidence>